<organism evidence="3 4">
    <name type="scientific">Podospora fimiseda</name>
    <dbReference type="NCBI Taxonomy" id="252190"/>
    <lineage>
        <taxon>Eukaryota</taxon>
        <taxon>Fungi</taxon>
        <taxon>Dikarya</taxon>
        <taxon>Ascomycota</taxon>
        <taxon>Pezizomycotina</taxon>
        <taxon>Sordariomycetes</taxon>
        <taxon>Sordariomycetidae</taxon>
        <taxon>Sordariales</taxon>
        <taxon>Podosporaceae</taxon>
        <taxon>Podospora</taxon>
    </lineage>
</organism>
<keyword evidence="2" id="KW-0472">Membrane</keyword>
<sequence length="370" mass="41080">MGSVDLDHVLFSRASWRKTVLVPAWLFQILVLLCLMGIFAYRLAETFEHYEDEIAAGQIPMVEIVWEATNVGFNLISLILTILEIARYLTERLTPFLLLGTQIVKITLSLAVLGLDVVAHLRSMDGFYATIGLSLDCGLLAVNFSVLIYSIICYRRTLKYEDYHINGPVSQGLHPQGNYPSDTKKSRYSVNVTSLELTSPRPYNPQHDYNYARTVESEHRRISGIHPAYRDTAPDTSYHSQTEMMTGPKSKVGANGGMPRQSHFQEQMSPIGGKPPSSNPDFKAEVDKALGTEFGWDNKGSEGNGGVDRHGSNSKIVGGGMVRDRQSVQSVEGVQRTQSWRTEVVNEVDMGVMGSKGVVDGRGDHEQLLR</sequence>
<keyword evidence="2" id="KW-1133">Transmembrane helix</keyword>
<name>A0AAN7BYW6_9PEZI</name>
<evidence type="ECO:0000256" key="2">
    <source>
        <dbReference type="SAM" id="Phobius"/>
    </source>
</evidence>
<feature type="transmembrane region" description="Helical" evidence="2">
    <location>
        <begin position="127"/>
        <end position="152"/>
    </location>
</feature>
<evidence type="ECO:0000256" key="1">
    <source>
        <dbReference type="SAM" id="MobiDB-lite"/>
    </source>
</evidence>
<protein>
    <recommendedName>
        <fullName evidence="5">Transmembrane protein</fullName>
    </recommendedName>
</protein>
<feature type="region of interest" description="Disordered" evidence="1">
    <location>
        <begin position="296"/>
        <end position="337"/>
    </location>
</feature>
<proteinExistence type="predicted"/>
<dbReference type="AlphaFoldDB" id="A0AAN7BYW6"/>
<dbReference type="Proteomes" id="UP001301958">
    <property type="component" value="Unassembled WGS sequence"/>
</dbReference>
<feature type="compositionally biased region" description="Polar residues" evidence="1">
    <location>
        <begin position="327"/>
        <end position="337"/>
    </location>
</feature>
<reference evidence="3" key="2">
    <citation type="submission" date="2023-05" db="EMBL/GenBank/DDBJ databases">
        <authorList>
            <consortium name="Lawrence Berkeley National Laboratory"/>
            <person name="Steindorff A."/>
            <person name="Hensen N."/>
            <person name="Bonometti L."/>
            <person name="Westerberg I."/>
            <person name="Brannstrom I.O."/>
            <person name="Guillou S."/>
            <person name="Cros-Aarteil S."/>
            <person name="Calhoun S."/>
            <person name="Haridas S."/>
            <person name="Kuo A."/>
            <person name="Mondo S."/>
            <person name="Pangilinan J."/>
            <person name="Riley R."/>
            <person name="Labutti K."/>
            <person name="Andreopoulos B."/>
            <person name="Lipzen A."/>
            <person name="Chen C."/>
            <person name="Yanf M."/>
            <person name="Daum C."/>
            <person name="Ng V."/>
            <person name="Clum A."/>
            <person name="Ohm R."/>
            <person name="Martin F."/>
            <person name="Silar P."/>
            <person name="Natvig D."/>
            <person name="Lalanne C."/>
            <person name="Gautier V."/>
            <person name="Ament-Velasquez S.L."/>
            <person name="Kruys A."/>
            <person name="Hutchinson M.I."/>
            <person name="Powell A.J."/>
            <person name="Barry K."/>
            <person name="Miller A.N."/>
            <person name="Grigoriev I.V."/>
            <person name="Debuchy R."/>
            <person name="Gladieux P."/>
            <person name="Thoren M.H."/>
            <person name="Johannesson H."/>
        </authorList>
    </citation>
    <scope>NUCLEOTIDE SEQUENCE</scope>
    <source>
        <strain evidence="3">CBS 990.96</strain>
    </source>
</reference>
<feature type="transmembrane region" description="Helical" evidence="2">
    <location>
        <begin position="95"/>
        <end position="115"/>
    </location>
</feature>
<evidence type="ECO:0000313" key="4">
    <source>
        <dbReference type="Proteomes" id="UP001301958"/>
    </source>
</evidence>
<dbReference type="EMBL" id="MU865290">
    <property type="protein sequence ID" value="KAK4231956.1"/>
    <property type="molecule type" value="Genomic_DNA"/>
</dbReference>
<feature type="transmembrane region" description="Helical" evidence="2">
    <location>
        <begin position="20"/>
        <end position="44"/>
    </location>
</feature>
<feature type="transmembrane region" description="Helical" evidence="2">
    <location>
        <begin position="64"/>
        <end position="83"/>
    </location>
</feature>
<keyword evidence="4" id="KW-1185">Reference proteome</keyword>
<evidence type="ECO:0008006" key="5">
    <source>
        <dbReference type="Google" id="ProtNLM"/>
    </source>
</evidence>
<gene>
    <name evidence="3" type="ORF">QBC38DRAFT_178534</name>
</gene>
<reference evidence="3" key="1">
    <citation type="journal article" date="2023" name="Mol. Phylogenet. Evol.">
        <title>Genome-scale phylogeny and comparative genomics of the fungal order Sordariales.</title>
        <authorList>
            <person name="Hensen N."/>
            <person name="Bonometti L."/>
            <person name="Westerberg I."/>
            <person name="Brannstrom I.O."/>
            <person name="Guillou S."/>
            <person name="Cros-Aarteil S."/>
            <person name="Calhoun S."/>
            <person name="Haridas S."/>
            <person name="Kuo A."/>
            <person name="Mondo S."/>
            <person name="Pangilinan J."/>
            <person name="Riley R."/>
            <person name="LaButti K."/>
            <person name="Andreopoulos B."/>
            <person name="Lipzen A."/>
            <person name="Chen C."/>
            <person name="Yan M."/>
            <person name="Daum C."/>
            <person name="Ng V."/>
            <person name="Clum A."/>
            <person name="Steindorff A."/>
            <person name="Ohm R.A."/>
            <person name="Martin F."/>
            <person name="Silar P."/>
            <person name="Natvig D.O."/>
            <person name="Lalanne C."/>
            <person name="Gautier V."/>
            <person name="Ament-Velasquez S.L."/>
            <person name="Kruys A."/>
            <person name="Hutchinson M.I."/>
            <person name="Powell A.J."/>
            <person name="Barry K."/>
            <person name="Miller A.N."/>
            <person name="Grigoriev I.V."/>
            <person name="Debuchy R."/>
            <person name="Gladieux P."/>
            <person name="Hiltunen Thoren M."/>
            <person name="Johannesson H."/>
        </authorList>
    </citation>
    <scope>NUCLEOTIDE SEQUENCE</scope>
    <source>
        <strain evidence="3">CBS 990.96</strain>
    </source>
</reference>
<evidence type="ECO:0000313" key="3">
    <source>
        <dbReference type="EMBL" id="KAK4231956.1"/>
    </source>
</evidence>
<keyword evidence="2" id="KW-0812">Transmembrane</keyword>
<comment type="caution">
    <text evidence="3">The sequence shown here is derived from an EMBL/GenBank/DDBJ whole genome shotgun (WGS) entry which is preliminary data.</text>
</comment>
<accession>A0AAN7BYW6</accession>